<reference evidence="2 3" key="2">
    <citation type="submission" date="2017-02" db="EMBL/GenBank/DDBJ databases">
        <title>A genome survey and senescence transcriptome analysis in Lentinula edodes.</title>
        <authorList>
            <person name="Sakamoto Y."/>
            <person name="Nakade K."/>
            <person name="Sato S."/>
            <person name="Yoshida Y."/>
            <person name="Miyazaki K."/>
            <person name="Natsume S."/>
            <person name="Konno N."/>
        </authorList>
    </citation>
    <scope>NUCLEOTIDE SEQUENCE [LARGE SCALE GENOMIC DNA]</scope>
    <source>
        <strain evidence="2 3">NBRC 111202</strain>
    </source>
</reference>
<evidence type="ECO:0000256" key="1">
    <source>
        <dbReference type="ARBA" id="ARBA00005564"/>
    </source>
</evidence>
<dbReference type="PANTHER" id="PTHR30344:SF7">
    <property type="entry name" value="DUF2415 DOMAIN-CONTAINING PROTEIN"/>
    <property type="match status" value="1"/>
</dbReference>
<sequence length="364" mass="38564">MVKFSILAGGYNTFIATYLFDSSAGTLDVSAKFPAGTNTSWITPHPTNSSIFYATNELSPMGALQSYTTTSDGVVSGPHDTVPSGGSDPAFTVALSTGQVAIMNYDSGNGRIFPTDSTSLKFDNDSAPIITFPPPVGGVSHPHMAYEYEGEVIVPDLGGDKLWRITRDDGPAHPGDWNITGLIPQPLGSGPRHMKIFGDRIFVIHELASTLTVQPIPAPPNGTSDIIDSKLITPSGLPAGAAMAAAEILIPNPTLKFPTPYIYVSNRNTGVQDPRGDAIAIFEHVNPGKPDEGLKLITEVFTGLDQIRGMEIGLERNGGDEFLIAAGVAGSAGAVVYQRVDGGRNLTEVARNLDIPTRTTFIWL</sequence>
<evidence type="ECO:0008006" key="4">
    <source>
        <dbReference type="Google" id="ProtNLM"/>
    </source>
</evidence>
<dbReference type="InterPro" id="IPR019405">
    <property type="entry name" value="Lactonase_7-beta_prop"/>
</dbReference>
<dbReference type="InterPro" id="IPR050282">
    <property type="entry name" value="Cycloisomerase_2"/>
</dbReference>
<dbReference type="GO" id="GO:0017057">
    <property type="term" value="F:6-phosphogluconolactonase activity"/>
    <property type="evidence" value="ECO:0007669"/>
    <property type="project" value="TreeGrafter"/>
</dbReference>
<accession>A0A1Q3E6K8</accession>
<comment type="caution">
    <text evidence="2">The sequence shown here is derived from an EMBL/GenBank/DDBJ whole genome shotgun (WGS) entry which is preliminary data.</text>
</comment>
<keyword evidence="3" id="KW-1185">Reference proteome</keyword>
<gene>
    <name evidence="2" type="ORF">LENED_004485</name>
</gene>
<comment type="similarity">
    <text evidence="1">Belongs to the cycloisomerase 2 family.</text>
</comment>
<dbReference type="Proteomes" id="UP000188533">
    <property type="component" value="Unassembled WGS sequence"/>
</dbReference>
<protein>
    <recommendedName>
        <fullName evidence="4">Isomerase YbhE</fullName>
    </recommendedName>
</protein>
<dbReference type="PANTHER" id="PTHR30344">
    <property type="entry name" value="6-PHOSPHOGLUCONOLACTONASE-RELATED"/>
    <property type="match status" value="1"/>
</dbReference>
<proteinExistence type="inferred from homology"/>
<dbReference type="AlphaFoldDB" id="A0A1Q3E6K8"/>
<dbReference type="SUPFAM" id="SSF75011">
    <property type="entry name" value="3-carboxy-cis,cis-mucoante lactonizing enzyme"/>
    <property type="match status" value="1"/>
</dbReference>
<dbReference type="OrthoDB" id="9972196at2759"/>
<evidence type="ECO:0000313" key="3">
    <source>
        <dbReference type="Proteomes" id="UP000188533"/>
    </source>
</evidence>
<organism evidence="2 3">
    <name type="scientific">Lentinula edodes</name>
    <name type="common">Shiitake mushroom</name>
    <name type="synonym">Lentinus edodes</name>
    <dbReference type="NCBI Taxonomy" id="5353"/>
    <lineage>
        <taxon>Eukaryota</taxon>
        <taxon>Fungi</taxon>
        <taxon>Dikarya</taxon>
        <taxon>Basidiomycota</taxon>
        <taxon>Agaricomycotina</taxon>
        <taxon>Agaricomycetes</taxon>
        <taxon>Agaricomycetidae</taxon>
        <taxon>Agaricales</taxon>
        <taxon>Marasmiineae</taxon>
        <taxon>Omphalotaceae</taxon>
        <taxon>Lentinula</taxon>
    </lineage>
</organism>
<reference evidence="2 3" key="1">
    <citation type="submission" date="2016-08" db="EMBL/GenBank/DDBJ databases">
        <authorList>
            <consortium name="Lentinula edodes genome sequencing consortium"/>
            <person name="Sakamoto Y."/>
            <person name="Nakade K."/>
            <person name="Sato S."/>
            <person name="Yoshida Y."/>
            <person name="Miyazaki K."/>
            <person name="Natsume S."/>
            <person name="Konno N."/>
        </authorList>
    </citation>
    <scope>NUCLEOTIDE SEQUENCE [LARGE SCALE GENOMIC DNA]</scope>
    <source>
        <strain evidence="2 3">NBRC 111202</strain>
    </source>
</reference>
<dbReference type="Pfam" id="PF10282">
    <property type="entry name" value="Lactonase"/>
    <property type="match status" value="1"/>
</dbReference>
<dbReference type="STRING" id="5353.A0A1Q3E6K8"/>
<dbReference type="EMBL" id="BDGU01000116">
    <property type="protein sequence ID" value="GAW02811.1"/>
    <property type="molecule type" value="Genomic_DNA"/>
</dbReference>
<evidence type="ECO:0000313" key="2">
    <source>
        <dbReference type="EMBL" id="GAW02811.1"/>
    </source>
</evidence>
<dbReference type="InterPro" id="IPR015943">
    <property type="entry name" value="WD40/YVTN_repeat-like_dom_sf"/>
</dbReference>
<name>A0A1Q3E6K8_LENED</name>
<dbReference type="Gene3D" id="2.130.10.10">
    <property type="entry name" value="YVTN repeat-like/Quinoprotein amine dehydrogenase"/>
    <property type="match status" value="1"/>
</dbReference>